<protein>
    <recommendedName>
        <fullName evidence="1">Amine oxidase domain-containing protein</fullName>
    </recommendedName>
</protein>
<evidence type="ECO:0000313" key="3">
    <source>
        <dbReference type="Proteomes" id="UP000075886"/>
    </source>
</evidence>
<reference evidence="3" key="1">
    <citation type="submission" date="2014-01" db="EMBL/GenBank/DDBJ databases">
        <title>The Genome Sequence of Anopheles farauti FAR1 (V2).</title>
        <authorList>
            <consortium name="The Broad Institute Genomics Platform"/>
            <person name="Neafsey D.E."/>
            <person name="Besansky N."/>
            <person name="Howell P."/>
            <person name="Walton C."/>
            <person name="Young S.K."/>
            <person name="Zeng Q."/>
            <person name="Gargeya S."/>
            <person name="Fitzgerald M."/>
            <person name="Haas B."/>
            <person name="Abouelleil A."/>
            <person name="Allen A.W."/>
            <person name="Alvarado L."/>
            <person name="Arachchi H.M."/>
            <person name="Berlin A.M."/>
            <person name="Chapman S.B."/>
            <person name="Gainer-Dewar J."/>
            <person name="Goldberg J."/>
            <person name="Griggs A."/>
            <person name="Gujja S."/>
            <person name="Hansen M."/>
            <person name="Howarth C."/>
            <person name="Imamovic A."/>
            <person name="Ireland A."/>
            <person name="Larimer J."/>
            <person name="McCowan C."/>
            <person name="Murphy C."/>
            <person name="Pearson M."/>
            <person name="Poon T.W."/>
            <person name="Priest M."/>
            <person name="Roberts A."/>
            <person name="Saif S."/>
            <person name="Shea T."/>
            <person name="Sisk P."/>
            <person name="Sykes S."/>
            <person name="Wortman J."/>
            <person name="Nusbaum C."/>
            <person name="Birren B."/>
        </authorList>
    </citation>
    <scope>NUCLEOTIDE SEQUENCE [LARGE SCALE GENOMIC DNA]</scope>
    <source>
        <strain evidence="3">FAR1</strain>
    </source>
</reference>
<keyword evidence="3" id="KW-1185">Reference proteome</keyword>
<accession>A0A182QQA5</accession>
<evidence type="ECO:0000259" key="1">
    <source>
        <dbReference type="Pfam" id="PF01593"/>
    </source>
</evidence>
<proteinExistence type="predicted"/>
<reference evidence="2" key="2">
    <citation type="submission" date="2020-05" db="UniProtKB">
        <authorList>
            <consortium name="EnsemblMetazoa"/>
        </authorList>
    </citation>
    <scope>IDENTIFICATION</scope>
    <source>
        <strain evidence="2">FAR1</strain>
    </source>
</reference>
<dbReference type="VEuPathDB" id="VectorBase:AFAF014722"/>
<dbReference type="AlphaFoldDB" id="A0A182QQA5"/>
<dbReference type="SUPFAM" id="SSF54373">
    <property type="entry name" value="FAD-linked reductases, C-terminal domain"/>
    <property type="match status" value="1"/>
</dbReference>
<feature type="domain" description="Amine oxidase" evidence="1">
    <location>
        <begin position="79"/>
        <end position="537"/>
    </location>
</feature>
<dbReference type="Pfam" id="PF01593">
    <property type="entry name" value="Amino_oxidase"/>
    <property type="match status" value="1"/>
</dbReference>
<name>A0A182QQA5_9DIPT</name>
<dbReference type="GO" id="GO:0046592">
    <property type="term" value="F:polyamine oxidase activity"/>
    <property type="evidence" value="ECO:0007669"/>
    <property type="project" value="TreeGrafter"/>
</dbReference>
<sequence length="542" mass="59769">MSFAPESFKYGPKSTNTDHFRVFSVARDSFGAFIRLETLILWKKMKWSFSLVVATVAIVTVAVDAVENPRIIVVGAGAAGIAAASRLYQKGFKNITILEASQRLGGRIRTTPFGSGIVEIGAQWCHGEQGNVVYQLASVYRGLLKSSIIADEDAVLIRSSGISVPEAVAERLQAMAEGIIESEDRDTYEGSLGDFFTKKYWQALATPAFKDIPRELAEQFLVYYHNYERGYTAYDSWFEVAASETDSYVEPAGNQDIAWNGKKGFSSILDIVSGNFPGTKNTSLTPVPLSKLIAYGKFVSNIRWKGSADGDVIVTAQDGTTYEADNVIVTVSLGVLKENYKTMFTPALPTVNQKAITGLYFGTVNKIFLLFDAPIPEDFPNTVHLLWYKSDLTALRASPYAWAEAVSTFFRIDNQPNVLMAWMNGAEGRRAEYLRDAPIRDGVLHLLKIFAKNMKFGNVTGLLRSKWSSDRLFRGSYSSRSITTETLNTGARQLGTPVRNAANEPVLLFAGEATNPVHYSTVHGALDSGFREANRLIRFYGA</sequence>
<dbReference type="InterPro" id="IPR002937">
    <property type="entry name" value="Amino_oxidase"/>
</dbReference>
<dbReference type="EMBL" id="AXCN02000440">
    <property type="status" value="NOT_ANNOTATED_CDS"/>
    <property type="molecule type" value="Genomic_DNA"/>
</dbReference>
<organism evidence="2 3">
    <name type="scientific">Anopheles farauti</name>
    <dbReference type="NCBI Taxonomy" id="69004"/>
    <lineage>
        <taxon>Eukaryota</taxon>
        <taxon>Metazoa</taxon>
        <taxon>Ecdysozoa</taxon>
        <taxon>Arthropoda</taxon>
        <taxon>Hexapoda</taxon>
        <taxon>Insecta</taxon>
        <taxon>Pterygota</taxon>
        <taxon>Neoptera</taxon>
        <taxon>Endopterygota</taxon>
        <taxon>Diptera</taxon>
        <taxon>Nematocera</taxon>
        <taxon>Culicoidea</taxon>
        <taxon>Culicidae</taxon>
        <taxon>Anophelinae</taxon>
        <taxon>Anopheles</taxon>
    </lineage>
</organism>
<dbReference type="PANTHER" id="PTHR10742">
    <property type="entry name" value="FLAVIN MONOAMINE OXIDASE"/>
    <property type="match status" value="1"/>
</dbReference>
<dbReference type="InterPro" id="IPR036188">
    <property type="entry name" value="FAD/NAD-bd_sf"/>
</dbReference>
<dbReference type="PANTHER" id="PTHR10742:SF398">
    <property type="entry name" value="AMINE OXIDASE DOMAIN-CONTAINING PROTEIN-RELATED"/>
    <property type="match status" value="1"/>
</dbReference>
<dbReference type="Gene3D" id="3.90.660.10">
    <property type="match status" value="1"/>
</dbReference>
<evidence type="ECO:0000313" key="2">
    <source>
        <dbReference type="EnsemblMetazoa" id="AFAF014722-PA"/>
    </source>
</evidence>
<dbReference type="InterPro" id="IPR050281">
    <property type="entry name" value="Flavin_monoamine_oxidase"/>
</dbReference>
<dbReference type="SUPFAM" id="SSF51905">
    <property type="entry name" value="FAD/NAD(P)-binding domain"/>
    <property type="match status" value="1"/>
</dbReference>
<dbReference type="STRING" id="69004.A0A182QQA5"/>
<dbReference type="EnsemblMetazoa" id="AFAF014722-RA">
    <property type="protein sequence ID" value="AFAF014722-PA"/>
    <property type="gene ID" value="AFAF014722"/>
</dbReference>
<dbReference type="Gene3D" id="3.50.50.60">
    <property type="entry name" value="FAD/NAD(P)-binding domain"/>
    <property type="match status" value="1"/>
</dbReference>
<dbReference type="Proteomes" id="UP000075886">
    <property type="component" value="Unassembled WGS sequence"/>
</dbReference>